<name>A0A9Q2FNG9_GLUJA</name>
<dbReference type="GeneID" id="81475999"/>
<evidence type="ECO:0000313" key="1">
    <source>
        <dbReference type="EMBL" id="MBF0872123.1"/>
    </source>
</evidence>
<organism evidence="1 2">
    <name type="scientific">Gluconobacter japonicus</name>
    <dbReference type="NCBI Taxonomy" id="376620"/>
    <lineage>
        <taxon>Bacteria</taxon>
        <taxon>Pseudomonadati</taxon>
        <taxon>Pseudomonadota</taxon>
        <taxon>Alphaproteobacteria</taxon>
        <taxon>Acetobacterales</taxon>
        <taxon>Acetobacteraceae</taxon>
        <taxon>Gluconobacter</taxon>
    </lineage>
</organism>
<comment type="caution">
    <text evidence="1">The sequence shown here is derived from an EMBL/GenBank/DDBJ whole genome shotgun (WGS) entry which is preliminary data.</text>
</comment>
<evidence type="ECO:0000313" key="2">
    <source>
        <dbReference type="Proteomes" id="UP000661006"/>
    </source>
</evidence>
<reference evidence="1" key="2">
    <citation type="submission" date="2020-11" db="EMBL/GenBank/DDBJ databases">
        <title>Description of novel Gluconobacter species.</title>
        <authorList>
            <person name="Cleenwerck I."/>
            <person name="Cnockaert M."/>
            <person name="Borremans W."/>
            <person name="Wieme A.D."/>
            <person name="De Vuyst L."/>
            <person name="Vandamme P."/>
        </authorList>
    </citation>
    <scope>NUCLEOTIDE SEQUENCE</scope>
    <source>
        <strain evidence="1">R71697</strain>
    </source>
</reference>
<accession>A0A9Q2FNG9</accession>
<reference evidence="1" key="1">
    <citation type="submission" date="2020-04" db="EMBL/GenBank/DDBJ databases">
        <authorList>
            <person name="Sombolestani A."/>
        </authorList>
    </citation>
    <scope>NUCLEOTIDE SEQUENCE</scope>
    <source>
        <strain evidence="1">R71697</strain>
    </source>
</reference>
<dbReference type="AlphaFoldDB" id="A0A9Q2FNG9"/>
<dbReference type="Proteomes" id="UP000661006">
    <property type="component" value="Unassembled WGS sequence"/>
</dbReference>
<sequence>MDPLMQGLLVMLLPAAGLTIGLGLVTGPVMTRLAQYRVMSLKGTQQTDPSNSL</sequence>
<proteinExistence type="predicted"/>
<gene>
    <name evidence="1" type="ORF">HKD32_14990</name>
</gene>
<protein>
    <submittedName>
        <fullName evidence="1">Uncharacterized protein</fullName>
    </submittedName>
</protein>
<dbReference type="EMBL" id="JABCQN010000013">
    <property type="protein sequence ID" value="MBF0872123.1"/>
    <property type="molecule type" value="Genomic_DNA"/>
</dbReference>
<dbReference type="RefSeq" id="WP_194258389.1">
    <property type="nucleotide sequence ID" value="NZ_JABCQN010000013.1"/>
</dbReference>